<dbReference type="InterPro" id="IPR020946">
    <property type="entry name" value="Flavin_mOase-like"/>
</dbReference>
<dbReference type="Gene3D" id="3.50.50.60">
    <property type="entry name" value="FAD/NAD(P)-binding domain"/>
    <property type="match status" value="3"/>
</dbReference>
<dbReference type="GO" id="GO:0050661">
    <property type="term" value="F:NADP binding"/>
    <property type="evidence" value="ECO:0007669"/>
    <property type="project" value="InterPro"/>
</dbReference>
<sequence length="532" mass="60338">MPSVDALIVGAGFAGIYQLYKLRELGLSVKLVEKGADVGGTWYWSKYPGANSDSLSEVYRYSFDKELLVTYPWPNHYVSQKEIQDYLKHVVKRHDLRKHMQFGTELESASFDSATSTWTARFSSGETVETRYLLTALGTWSKVNYPDIPGLETFAGEKYHTGNWPDKYDFKNKRVGVIGSGSTGVQITIALEDQVKELVSFQRTPQYVVPNGDKPVTAEFRDKINKNYDQIWDGVFNSYAAHNVKESTIPAMSVSAEERERVFEDLWQQGNGFRFMFSFSDLIVSEEANEEACKFIRKKVAQIVHDPVKARKLSPRGYYARRPITAPGYYETFNKEHVDVVDLREDPIVEITEKGIRTSDRLHELDVIVFATGFEVADGNYLNLTISGPRQSLKEHWADVTTSYLGVSEAGFPNWFLVVGPQSPFNNFPPTIETQVNFITGLIAKAEAKRREDGSDKPVLIEATQQAEDEYMDLCRDIPSKNLFRKGKSYIFGENIAGKKPQILFWVGGLANYRKVLQDAVDNGYRGFSFAY</sequence>
<dbReference type="Pfam" id="PF00743">
    <property type="entry name" value="FMO-like"/>
    <property type="match status" value="1"/>
</dbReference>
<keyword evidence="1" id="KW-0285">Flavoprotein</keyword>
<gene>
    <name evidence="5" type="ORF">BBK36DRAFT_1139001</name>
</gene>
<evidence type="ECO:0000256" key="2">
    <source>
        <dbReference type="ARBA" id="ARBA00022827"/>
    </source>
</evidence>
<keyword evidence="4" id="KW-0560">Oxidoreductase</keyword>
<evidence type="ECO:0000256" key="3">
    <source>
        <dbReference type="ARBA" id="ARBA00022857"/>
    </source>
</evidence>
<keyword evidence="6" id="KW-1185">Reference proteome</keyword>
<dbReference type="GeneID" id="36601400"/>
<dbReference type="OrthoDB" id="66881at2759"/>
<keyword evidence="3" id="KW-0521">NADP</keyword>
<evidence type="ECO:0000256" key="4">
    <source>
        <dbReference type="ARBA" id="ARBA00023002"/>
    </source>
</evidence>
<protein>
    <submittedName>
        <fullName evidence="5">FAD/NAD(P)-binding domain-containing protein</fullName>
    </submittedName>
</protein>
<reference evidence="6" key="1">
    <citation type="submission" date="2016-07" db="EMBL/GenBank/DDBJ databases">
        <title>Multiple horizontal gene transfer events from other fungi enriched the ability of initially mycotrophic Trichoderma (Ascomycota) to feed on dead plant biomass.</title>
        <authorList>
            <consortium name="DOE Joint Genome Institute"/>
            <person name="Atanasova L."/>
            <person name="Chenthamara K."/>
            <person name="Zhang J."/>
            <person name="Grujic M."/>
            <person name="Henrissat B."/>
            <person name="Kuo A."/>
            <person name="Aerts A."/>
            <person name="Salamov A."/>
            <person name="Lipzen A."/>
            <person name="Labutti K."/>
            <person name="Barry K."/>
            <person name="Miao Y."/>
            <person name="Rahimi M.J."/>
            <person name="Shen Q."/>
            <person name="Grigoriev I.V."/>
            <person name="Kubicek C.P."/>
            <person name="Druzhinina I.S."/>
        </authorList>
    </citation>
    <scope>NUCLEOTIDE SEQUENCE [LARGE SCALE GENOMIC DNA]</scope>
    <source>
        <strain evidence="6">TUCIM 6016</strain>
    </source>
</reference>
<dbReference type="InterPro" id="IPR050775">
    <property type="entry name" value="FAD-binding_Monooxygenases"/>
</dbReference>
<dbReference type="InterPro" id="IPR036188">
    <property type="entry name" value="FAD/NAD-bd_sf"/>
</dbReference>
<dbReference type="PANTHER" id="PTHR43098:SF5">
    <property type="entry name" value="DUAL-FUNCTIONAL MONOOXYGENASE_METHYLTRANSFERASE PSOF"/>
    <property type="match status" value="1"/>
</dbReference>
<dbReference type="EMBL" id="KZ680209">
    <property type="protein sequence ID" value="PTB68908.1"/>
    <property type="molecule type" value="Genomic_DNA"/>
</dbReference>
<evidence type="ECO:0000313" key="6">
    <source>
        <dbReference type="Proteomes" id="UP000241546"/>
    </source>
</evidence>
<name>A0A2T4BI07_9HYPO</name>
<dbReference type="GO" id="GO:0004499">
    <property type="term" value="F:N,N-dimethylaniline monooxygenase activity"/>
    <property type="evidence" value="ECO:0007669"/>
    <property type="project" value="InterPro"/>
</dbReference>
<dbReference type="GO" id="GO:0050660">
    <property type="term" value="F:flavin adenine dinucleotide binding"/>
    <property type="evidence" value="ECO:0007669"/>
    <property type="project" value="InterPro"/>
</dbReference>
<dbReference type="SUPFAM" id="SSF51905">
    <property type="entry name" value="FAD/NAD(P)-binding domain"/>
    <property type="match status" value="2"/>
</dbReference>
<accession>A0A2T4BI07</accession>
<dbReference type="RefSeq" id="XP_024752228.1">
    <property type="nucleotide sequence ID" value="XM_024893282.1"/>
</dbReference>
<evidence type="ECO:0000256" key="1">
    <source>
        <dbReference type="ARBA" id="ARBA00022630"/>
    </source>
</evidence>
<dbReference type="Proteomes" id="UP000241546">
    <property type="component" value="Unassembled WGS sequence"/>
</dbReference>
<keyword evidence="2" id="KW-0274">FAD</keyword>
<proteinExistence type="predicted"/>
<dbReference type="PANTHER" id="PTHR43098">
    <property type="entry name" value="L-ORNITHINE N(5)-MONOOXYGENASE-RELATED"/>
    <property type="match status" value="1"/>
</dbReference>
<organism evidence="5 6">
    <name type="scientific">Trichoderma citrinoviride</name>
    <dbReference type="NCBI Taxonomy" id="58853"/>
    <lineage>
        <taxon>Eukaryota</taxon>
        <taxon>Fungi</taxon>
        <taxon>Dikarya</taxon>
        <taxon>Ascomycota</taxon>
        <taxon>Pezizomycotina</taxon>
        <taxon>Sordariomycetes</taxon>
        <taxon>Hypocreomycetidae</taxon>
        <taxon>Hypocreales</taxon>
        <taxon>Hypocreaceae</taxon>
        <taxon>Trichoderma</taxon>
    </lineage>
</organism>
<dbReference type="AlphaFoldDB" id="A0A2T4BI07"/>
<evidence type="ECO:0000313" key="5">
    <source>
        <dbReference type="EMBL" id="PTB68908.1"/>
    </source>
</evidence>